<dbReference type="InterPro" id="IPR011050">
    <property type="entry name" value="Pectin_lyase_fold/virulence"/>
</dbReference>
<dbReference type="InterPro" id="IPR024535">
    <property type="entry name" value="RHGA/B-epi-like_pectate_lyase"/>
</dbReference>
<dbReference type="RefSeq" id="WP_007185945.1">
    <property type="nucleotide sequence ID" value="NZ_AKGD01000002.1"/>
</dbReference>
<dbReference type="InterPro" id="IPR006311">
    <property type="entry name" value="TAT_signal"/>
</dbReference>
<dbReference type="Pfam" id="PF12708">
    <property type="entry name" value="Pect-lyase_RHGA_epim"/>
    <property type="match status" value="1"/>
</dbReference>
<dbReference type="InterPro" id="IPR012334">
    <property type="entry name" value="Pectin_lyas_fold"/>
</dbReference>
<evidence type="ECO:0000313" key="3">
    <source>
        <dbReference type="Proteomes" id="UP000003704"/>
    </source>
</evidence>
<feature type="domain" description="Rhamnogalacturonase A/B/Epimerase-like pectate lyase" evidence="1">
    <location>
        <begin position="48"/>
        <end position="130"/>
    </location>
</feature>
<keyword evidence="3" id="KW-1185">Reference proteome</keyword>
<dbReference type="PROSITE" id="PS51318">
    <property type="entry name" value="TAT"/>
    <property type="match status" value="1"/>
</dbReference>
<dbReference type="STRING" id="1172194.WQQ_30040"/>
<organism evidence="2 3">
    <name type="scientific">Hydrocarboniphaga effusa AP103</name>
    <dbReference type="NCBI Taxonomy" id="1172194"/>
    <lineage>
        <taxon>Bacteria</taxon>
        <taxon>Pseudomonadati</taxon>
        <taxon>Pseudomonadota</taxon>
        <taxon>Gammaproteobacteria</taxon>
        <taxon>Nevskiales</taxon>
        <taxon>Nevskiaceae</taxon>
        <taxon>Hydrocarboniphaga</taxon>
    </lineage>
</organism>
<gene>
    <name evidence="2" type="ORF">WQQ_30040</name>
</gene>
<comment type="caution">
    <text evidence="2">The sequence shown here is derived from an EMBL/GenBank/DDBJ whole genome shotgun (WGS) entry which is preliminary data.</text>
</comment>
<protein>
    <recommendedName>
        <fullName evidence="1">Rhamnogalacturonase A/B/Epimerase-like pectate lyase domain-containing protein</fullName>
    </recommendedName>
</protein>
<evidence type="ECO:0000259" key="1">
    <source>
        <dbReference type="Pfam" id="PF12708"/>
    </source>
</evidence>
<sequence length="391" mass="41190">MSFDRRRFLLQSGAFAATGALAAQAYAEDQAQQRRPPAVRGDGFGLSALDFGADPSGSRDSTQALQAACERAIGGVLLIPKGRYRVSRPITIQDSGLVIVGESSRGETGTGSILFKDEGFSGSALIEASGAQGDRLSGLSITGITVDGRGRAGSGISLRRVGNAVLDTVIVDGNSDWGIAIDGGFLCSLRGVVAIRNGRFDGKTASGGGIQLSAETRECADCRIFDSYANKNRGWQLRLAAGDERKDRVVGLTVWACQIERADHNDERVPVVGIEATDRTTFFGCNFVQPKEKHGPCLQLGGSQGKSSVRDVAFVSCCVQYNGKLAAIKALPGVQSASFQGLRNYGKGRLFDFDNSLARGSIYFDRQPEDMRGSGAKAMSYPALAGPASGA</sequence>
<reference evidence="2 3" key="1">
    <citation type="journal article" date="2012" name="J. Bacteriol.">
        <title>Genome Sequence of n-Alkane-Degrading Hydrocarboniphaga effusa Strain AP103T (ATCC BAA-332T).</title>
        <authorList>
            <person name="Chang H.K."/>
            <person name="Zylstra G.J."/>
            <person name="Chae J.C."/>
        </authorList>
    </citation>
    <scope>NUCLEOTIDE SEQUENCE [LARGE SCALE GENOMIC DNA]</scope>
    <source>
        <strain evidence="2 3">AP103</strain>
    </source>
</reference>
<dbReference type="OrthoDB" id="6178340at2"/>
<dbReference type="EMBL" id="AKGD01000002">
    <property type="protein sequence ID" value="EIT69422.1"/>
    <property type="molecule type" value="Genomic_DNA"/>
</dbReference>
<name>I7ZCL4_9GAMM</name>
<proteinExistence type="predicted"/>
<evidence type="ECO:0000313" key="2">
    <source>
        <dbReference type="EMBL" id="EIT69422.1"/>
    </source>
</evidence>
<dbReference type="Proteomes" id="UP000003704">
    <property type="component" value="Unassembled WGS sequence"/>
</dbReference>
<dbReference type="SUPFAM" id="SSF51126">
    <property type="entry name" value="Pectin lyase-like"/>
    <property type="match status" value="1"/>
</dbReference>
<dbReference type="Gene3D" id="2.160.20.10">
    <property type="entry name" value="Single-stranded right-handed beta-helix, Pectin lyase-like"/>
    <property type="match status" value="1"/>
</dbReference>
<dbReference type="AlphaFoldDB" id="I7ZCL4"/>
<accession>I7ZCL4</accession>